<dbReference type="OrthoDB" id="8446047at2"/>
<organism evidence="3 4">
    <name type="scientific">Sphingomonas crocodyli</name>
    <dbReference type="NCBI Taxonomy" id="1979270"/>
    <lineage>
        <taxon>Bacteria</taxon>
        <taxon>Pseudomonadati</taxon>
        <taxon>Pseudomonadota</taxon>
        <taxon>Alphaproteobacteria</taxon>
        <taxon>Sphingomonadales</taxon>
        <taxon>Sphingomonadaceae</taxon>
        <taxon>Sphingomonas</taxon>
    </lineage>
</organism>
<dbReference type="Pfam" id="PF02581">
    <property type="entry name" value="TMP-TENI"/>
    <property type="match status" value="1"/>
</dbReference>
<dbReference type="InterPro" id="IPR036206">
    <property type="entry name" value="ThiamineP_synth_sf"/>
</dbReference>
<dbReference type="GO" id="GO:0009228">
    <property type="term" value="P:thiamine biosynthetic process"/>
    <property type="evidence" value="ECO:0007669"/>
    <property type="project" value="UniProtKB-KW"/>
</dbReference>
<feature type="domain" description="Thiamine phosphate synthase/TenI" evidence="2">
    <location>
        <begin position="97"/>
        <end position="174"/>
    </location>
</feature>
<gene>
    <name evidence="3" type="ORF">EOD43_01610</name>
</gene>
<dbReference type="AlphaFoldDB" id="A0A437M4Y3"/>
<dbReference type="SUPFAM" id="SSF51391">
    <property type="entry name" value="Thiamin phosphate synthase"/>
    <property type="match status" value="1"/>
</dbReference>
<dbReference type="Proteomes" id="UP000282971">
    <property type="component" value="Unassembled WGS sequence"/>
</dbReference>
<dbReference type="InterPro" id="IPR022998">
    <property type="entry name" value="ThiamineP_synth_TenI"/>
</dbReference>
<dbReference type="InterPro" id="IPR013785">
    <property type="entry name" value="Aldolase_TIM"/>
</dbReference>
<dbReference type="CDD" id="cd00564">
    <property type="entry name" value="TMP_TenI"/>
    <property type="match status" value="1"/>
</dbReference>
<sequence length="177" mass="19542">MKRRHPYPQLWMMTDERQGDALFAAVTRMPRGAGVIFRHHATPAAERRALFDRLRTVCRRRGLVLFIAGDEASARQWRADGSHHRRPGPPRPGTAPAHDLRELRAAERSGAALILLSPVHATRSHPGAPALGPMRFAALMQATRTPVLGLGGMNAKRGRIAMRLGAYGWAAIDAWTH</sequence>
<protein>
    <submittedName>
        <fullName evidence="3">Thiamine phosphate synthase</fullName>
    </submittedName>
</protein>
<evidence type="ECO:0000313" key="3">
    <source>
        <dbReference type="EMBL" id="RVT92646.1"/>
    </source>
</evidence>
<feature type="region of interest" description="Disordered" evidence="1">
    <location>
        <begin position="76"/>
        <end position="97"/>
    </location>
</feature>
<reference evidence="3 4" key="1">
    <citation type="submission" date="2019-01" db="EMBL/GenBank/DDBJ databases">
        <authorList>
            <person name="Chen W.-M."/>
        </authorList>
    </citation>
    <scope>NUCLEOTIDE SEQUENCE [LARGE SCALE GENOMIC DNA]</scope>
    <source>
        <strain evidence="3 4">CCP-7</strain>
    </source>
</reference>
<keyword evidence="4" id="KW-1185">Reference proteome</keyword>
<comment type="caution">
    <text evidence="3">The sequence shown here is derived from an EMBL/GenBank/DDBJ whole genome shotgun (WGS) entry which is preliminary data.</text>
</comment>
<evidence type="ECO:0000256" key="1">
    <source>
        <dbReference type="SAM" id="MobiDB-lite"/>
    </source>
</evidence>
<proteinExistence type="predicted"/>
<accession>A0A437M4Y3</accession>
<evidence type="ECO:0000259" key="2">
    <source>
        <dbReference type="Pfam" id="PF02581"/>
    </source>
</evidence>
<name>A0A437M4Y3_9SPHN</name>
<dbReference type="RefSeq" id="WP_127740456.1">
    <property type="nucleotide sequence ID" value="NZ_SACN01000001.1"/>
</dbReference>
<evidence type="ECO:0000313" key="4">
    <source>
        <dbReference type="Proteomes" id="UP000282971"/>
    </source>
</evidence>
<dbReference type="Gene3D" id="3.20.20.70">
    <property type="entry name" value="Aldolase class I"/>
    <property type="match status" value="1"/>
</dbReference>
<dbReference type="EMBL" id="SACN01000001">
    <property type="protein sequence ID" value="RVT92646.1"/>
    <property type="molecule type" value="Genomic_DNA"/>
</dbReference>